<dbReference type="GO" id="GO:0006508">
    <property type="term" value="P:proteolysis"/>
    <property type="evidence" value="ECO:0007669"/>
    <property type="project" value="UniProtKB-KW"/>
</dbReference>
<dbReference type="InterPro" id="IPR001940">
    <property type="entry name" value="Peptidase_S1C"/>
</dbReference>
<dbReference type="PANTHER" id="PTHR43343:SF3">
    <property type="entry name" value="PROTEASE DO-LIKE 8, CHLOROPLASTIC"/>
    <property type="match status" value="1"/>
</dbReference>
<dbReference type="InterPro" id="IPR051201">
    <property type="entry name" value="Chloro_Bact_Ser_Proteases"/>
</dbReference>
<evidence type="ECO:0000313" key="5">
    <source>
        <dbReference type="Proteomes" id="UP000177383"/>
    </source>
</evidence>
<evidence type="ECO:0000256" key="1">
    <source>
        <dbReference type="ARBA" id="ARBA00022670"/>
    </source>
</evidence>
<dbReference type="AlphaFoldDB" id="A0A1F5ZQB4"/>
<comment type="caution">
    <text evidence="4">The sequence shown here is derived from an EMBL/GenBank/DDBJ whole genome shotgun (WGS) entry which is preliminary data.</text>
</comment>
<evidence type="ECO:0000256" key="2">
    <source>
        <dbReference type="ARBA" id="ARBA00022801"/>
    </source>
</evidence>
<dbReference type="SMART" id="SM00228">
    <property type="entry name" value="PDZ"/>
    <property type="match status" value="1"/>
</dbReference>
<sequence length="383" mass="40770">MKRFLTFLSLGVILVAVIISSGSLGFNWGTIGRFLPNQPVLPPSISENLKIVSEESLVTNVVEDVSPSVVTISISKTRSLGSIFETDPFDPFSFPSEGRSQNVEQDIGSAFVVSSDGLIVTNKHVVSDTGAKYKVITKDDKTYDVERIYRDPTNDLAILKISATGLKTVTMGDSSRIKVGQMAIAIGTALGEFRNTVTVGVVSGLGRGITAGSPFEGYVERLDNVIQTDAAINPGNSGGPLLNSSGQVVGINTAVSSAGQNIGFAIPINVVKESLSNFNNTGSFQRPYLGVRYKLITRDLAIINEVPEGAYVQEVVLDSPAEKAGVENEDIITKIDGKKITEADGGLANIIAKKKIGDTVTLDIWRNGETKSIKVVLGEFEGE</sequence>
<dbReference type="Gene3D" id="2.30.42.10">
    <property type="match status" value="1"/>
</dbReference>
<dbReference type="Proteomes" id="UP000177383">
    <property type="component" value="Unassembled WGS sequence"/>
</dbReference>
<dbReference type="PANTHER" id="PTHR43343">
    <property type="entry name" value="PEPTIDASE S12"/>
    <property type="match status" value="1"/>
</dbReference>
<dbReference type="InterPro" id="IPR009003">
    <property type="entry name" value="Peptidase_S1_PA"/>
</dbReference>
<keyword evidence="1" id="KW-0645">Protease</keyword>
<dbReference type="PRINTS" id="PR00834">
    <property type="entry name" value="PROTEASES2C"/>
</dbReference>
<gene>
    <name evidence="4" type="ORF">A2773_02525</name>
</gene>
<dbReference type="Pfam" id="PF13180">
    <property type="entry name" value="PDZ_2"/>
    <property type="match status" value="1"/>
</dbReference>
<protein>
    <recommendedName>
        <fullName evidence="3">PDZ domain-containing protein</fullName>
    </recommendedName>
</protein>
<dbReference type="GO" id="GO:0004252">
    <property type="term" value="F:serine-type endopeptidase activity"/>
    <property type="evidence" value="ECO:0007669"/>
    <property type="project" value="InterPro"/>
</dbReference>
<evidence type="ECO:0000313" key="4">
    <source>
        <dbReference type="EMBL" id="OGG14638.1"/>
    </source>
</evidence>
<dbReference type="SUPFAM" id="SSF50494">
    <property type="entry name" value="Trypsin-like serine proteases"/>
    <property type="match status" value="1"/>
</dbReference>
<dbReference type="SUPFAM" id="SSF50156">
    <property type="entry name" value="PDZ domain-like"/>
    <property type="match status" value="1"/>
</dbReference>
<accession>A0A1F5ZQB4</accession>
<keyword evidence="2" id="KW-0378">Hydrolase</keyword>
<dbReference type="InterPro" id="IPR001478">
    <property type="entry name" value="PDZ"/>
</dbReference>
<name>A0A1F5ZQB4_9BACT</name>
<dbReference type="STRING" id="1798375.A2773_02525"/>
<dbReference type="InterPro" id="IPR036034">
    <property type="entry name" value="PDZ_sf"/>
</dbReference>
<reference evidence="4 5" key="1">
    <citation type="journal article" date="2016" name="Nat. Commun.">
        <title>Thousands of microbial genomes shed light on interconnected biogeochemical processes in an aquifer system.</title>
        <authorList>
            <person name="Anantharaman K."/>
            <person name="Brown C.T."/>
            <person name="Hug L.A."/>
            <person name="Sharon I."/>
            <person name="Castelle C.J."/>
            <person name="Probst A.J."/>
            <person name="Thomas B.C."/>
            <person name="Singh A."/>
            <person name="Wilkins M.J."/>
            <person name="Karaoz U."/>
            <person name="Brodie E.L."/>
            <person name="Williams K.H."/>
            <person name="Hubbard S.S."/>
            <person name="Banfield J.F."/>
        </authorList>
    </citation>
    <scope>NUCLEOTIDE SEQUENCE [LARGE SCALE GENOMIC DNA]</scope>
</reference>
<dbReference type="EMBL" id="MFJE01000013">
    <property type="protein sequence ID" value="OGG14638.1"/>
    <property type="molecule type" value="Genomic_DNA"/>
</dbReference>
<proteinExistence type="predicted"/>
<dbReference type="Pfam" id="PF13365">
    <property type="entry name" value="Trypsin_2"/>
    <property type="match status" value="1"/>
</dbReference>
<organism evidence="4 5">
    <name type="scientific">Candidatus Gottesmanbacteria bacterium RIFCSPHIGHO2_01_FULL_39_10</name>
    <dbReference type="NCBI Taxonomy" id="1798375"/>
    <lineage>
        <taxon>Bacteria</taxon>
        <taxon>Candidatus Gottesmaniibacteriota</taxon>
    </lineage>
</organism>
<evidence type="ECO:0000259" key="3">
    <source>
        <dbReference type="SMART" id="SM00228"/>
    </source>
</evidence>
<dbReference type="Gene3D" id="2.40.10.120">
    <property type="match status" value="1"/>
</dbReference>
<feature type="domain" description="PDZ" evidence="3">
    <location>
        <begin position="287"/>
        <end position="368"/>
    </location>
</feature>